<evidence type="ECO:0000313" key="3">
    <source>
        <dbReference type="Proteomes" id="UP000655225"/>
    </source>
</evidence>
<organism evidence="2 3">
    <name type="scientific">Tetracentron sinense</name>
    <name type="common">Spur-leaf</name>
    <dbReference type="NCBI Taxonomy" id="13715"/>
    <lineage>
        <taxon>Eukaryota</taxon>
        <taxon>Viridiplantae</taxon>
        <taxon>Streptophyta</taxon>
        <taxon>Embryophyta</taxon>
        <taxon>Tracheophyta</taxon>
        <taxon>Spermatophyta</taxon>
        <taxon>Magnoliopsida</taxon>
        <taxon>Trochodendrales</taxon>
        <taxon>Trochodendraceae</taxon>
        <taxon>Tetracentron</taxon>
    </lineage>
</organism>
<gene>
    <name evidence="2" type="ORF">HHK36_002410</name>
</gene>
<dbReference type="PANTHER" id="PTHR15503:SF22">
    <property type="entry name" value="TRANSPOSON TY3-I GAG POLYPROTEIN"/>
    <property type="match status" value="1"/>
</dbReference>
<dbReference type="InterPro" id="IPR032567">
    <property type="entry name" value="RTL1-rel"/>
</dbReference>
<evidence type="ECO:0000256" key="1">
    <source>
        <dbReference type="SAM" id="MobiDB-lite"/>
    </source>
</evidence>
<dbReference type="CDD" id="cd00303">
    <property type="entry name" value="retropepsin_like"/>
    <property type="match status" value="1"/>
</dbReference>
<evidence type="ECO:0008006" key="4">
    <source>
        <dbReference type="Google" id="ProtNLM"/>
    </source>
</evidence>
<reference evidence="2 3" key="1">
    <citation type="submission" date="2020-04" db="EMBL/GenBank/DDBJ databases">
        <title>Plant Genome Project.</title>
        <authorList>
            <person name="Zhang R.-G."/>
        </authorList>
    </citation>
    <scope>NUCLEOTIDE SEQUENCE [LARGE SCALE GENOMIC DNA]</scope>
    <source>
        <strain evidence="2">YNK0</strain>
        <tissue evidence="2">Leaf</tissue>
    </source>
</reference>
<proteinExistence type="predicted"/>
<comment type="caution">
    <text evidence="2">The sequence shown here is derived from an EMBL/GenBank/DDBJ whole genome shotgun (WGS) entry which is preliminary data.</text>
</comment>
<accession>A0A835DRI8</accession>
<protein>
    <recommendedName>
        <fullName evidence="4">Retrotransposon gag domain-containing protein</fullName>
    </recommendedName>
</protein>
<dbReference type="Gene3D" id="2.40.70.10">
    <property type="entry name" value="Acid Proteases"/>
    <property type="match status" value="1"/>
</dbReference>
<feature type="region of interest" description="Disordered" evidence="1">
    <location>
        <begin position="250"/>
        <end position="279"/>
    </location>
</feature>
<evidence type="ECO:0000313" key="2">
    <source>
        <dbReference type="EMBL" id="KAF8409892.1"/>
    </source>
</evidence>
<dbReference type="InterPro" id="IPR021109">
    <property type="entry name" value="Peptidase_aspartic_dom_sf"/>
</dbReference>
<dbReference type="Proteomes" id="UP000655225">
    <property type="component" value="Unassembled WGS sequence"/>
</dbReference>
<sequence>MTAQHRIFGSSPFIKLGFDCLVKEKERKESFDGVYERGAIGGEARNTGEVDCLVKEKERKESFDGVYERGAIGGEARNTGEVCYSSWGYGHCFNRLSSTRPSQERRIEVDALLLPGERGDLTSNARGASATTGSAYQSRYVKIDFPRFGGDDPRGWVYQCEQYFMVNNTEEEHKVQFASIHLNERQYNGSVKMYQECFEELASRMRGLSEDFYVSCFTSGLKDEIHMGVQMFKPRNITQAIGLAHLQEDGTKATTKRTRSTPFKQPIPPPTNRSILGNNIPPINNVESHLDEDNNAPDDPSTEDLEIFVHALVGSASHHTMRIRGYIKRRSVVILIDSGSAHNFLDPSVAKRTGCEIHSIEPIYVTIAKSERIQSMAVCRNFQWVMQGSTFETEMRLLSLGGCDMVLGVQCLSTLGPIMWDFEKLRMEFTSYGRQHVLRGGKGGVVKLINHQ</sequence>
<dbReference type="Pfam" id="PF08284">
    <property type="entry name" value="RVP_2"/>
    <property type="match status" value="1"/>
</dbReference>
<dbReference type="AlphaFoldDB" id="A0A835DRI8"/>
<dbReference type="SUPFAM" id="SSF50630">
    <property type="entry name" value="Acid proteases"/>
    <property type="match status" value="1"/>
</dbReference>
<dbReference type="OMA" id="SASHHTM"/>
<dbReference type="OrthoDB" id="2013610at2759"/>
<keyword evidence="3" id="KW-1185">Reference proteome</keyword>
<dbReference type="EMBL" id="JABCRI010000002">
    <property type="protein sequence ID" value="KAF8409892.1"/>
    <property type="molecule type" value="Genomic_DNA"/>
</dbReference>
<dbReference type="PANTHER" id="PTHR15503">
    <property type="entry name" value="LDOC1 RELATED"/>
    <property type="match status" value="1"/>
</dbReference>
<name>A0A835DRI8_TETSI</name>